<comment type="caution">
    <text evidence="3">The sequence shown here is derived from an EMBL/GenBank/DDBJ whole genome shotgun (WGS) entry which is preliminary data.</text>
</comment>
<feature type="non-terminal residue" evidence="3">
    <location>
        <position position="1"/>
    </location>
</feature>
<feature type="compositionally biased region" description="Low complexity" evidence="1">
    <location>
        <begin position="1"/>
        <end position="18"/>
    </location>
</feature>
<dbReference type="EMBL" id="BTSX01000001">
    <property type="protein sequence ID" value="GMS81626.1"/>
    <property type="molecule type" value="Genomic_DNA"/>
</dbReference>
<feature type="compositionally biased region" description="Basic and acidic residues" evidence="1">
    <location>
        <begin position="26"/>
        <end position="36"/>
    </location>
</feature>
<sequence>NRSSRLLSSLSRSLLSPRRGYRERRRSSMDDGGHLSLRLGEDDLHQLRRSRHHANFLEIVGSRHRGRPKERL</sequence>
<evidence type="ECO:0000256" key="1">
    <source>
        <dbReference type="SAM" id="MobiDB-lite"/>
    </source>
</evidence>
<keyword evidence="4" id="KW-1185">Reference proteome</keyword>
<protein>
    <submittedName>
        <fullName evidence="3">Uncharacterized protein</fullName>
    </submittedName>
</protein>
<dbReference type="EMBL" id="BTSX01000005">
    <property type="protein sequence ID" value="GMS98813.1"/>
    <property type="molecule type" value="Genomic_DNA"/>
</dbReference>
<organism evidence="3 4">
    <name type="scientific">Pristionchus entomophagus</name>
    <dbReference type="NCBI Taxonomy" id="358040"/>
    <lineage>
        <taxon>Eukaryota</taxon>
        <taxon>Metazoa</taxon>
        <taxon>Ecdysozoa</taxon>
        <taxon>Nematoda</taxon>
        <taxon>Chromadorea</taxon>
        <taxon>Rhabditida</taxon>
        <taxon>Rhabditina</taxon>
        <taxon>Diplogasteromorpha</taxon>
        <taxon>Diplogasteroidea</taxon>
        <taxon>Neodiplogasteridae</taxon>
        <taxon>Pristionchus</taxon>
    </lineage>
</organism>
<evidence type="ECO:0000313" key="4">
    <source>
        <dbReference type="Proteomes" id="UP001432027"/>
    </source>
</evidence>
<evidence type="ECO:0000313" key="2">
    <source>
        <dbReference type="EMBL" id="GMS81626.1"/>
    </source>
</evidence>
<accession>A0AAV5TX64</accession>
<name>A0AAV5TX64_9BILA</name>
<feature type="region of interest" description="Disordered" evidence="1">
    <location>
        <begin position="1"/>
        <end position="36"/>
    </location>
</feature>
<evidence type="ECO:0000313" key="3">
    <source>
        <dbReference type="EMBL" id="GMS98813.1"/>
    </source>
</evidence>
<gene>
    <name evidence="3" type="ORF">PENTCL1PPCAC_20988</name>
    <name evidence="2" type="ORF">PENTCL1PPCAC_3801</name>
</gene>
<dbReference type="Proteomes" id="UP001432027">
    <property type="component" value="Unassembled WGS sequence"/>
</dbReference>
<proteinExistence type="predicted"/>
<dbReference type="AlphaFoldDB" id="A0AAV5TX64"/>
<reference evidence="3" key="1">
    <citation type="submission" date="2023-10" db="EMBL/GenBank/DDBJ databases">
        <title>Genome assembly of Pristionchus species.</title>
        <authorList>
            <person name="Yoshida K."/>
            <person name="Sommer R.J."/>
        </authorList>
    </citation>
    <scope>NUCLEOTIDE SEQUENCE</scope>
    <source>
        <strain evidence="3">RS0144</strain>
    </source>
</reference>